<feature type="compositionally biased region" description="Polar residues" evidence="7">
    <location>
        <begin position="334"/>
        <end position="345"/>
    </location>
</feature>
<dbReference type="GO" id="GO:0005634">
    <property type="term" value="C:nucleus"/>
    <property type="evidence" value="ECO:0007669"/>
    <property type="project" value="UniProtKB-SubCell"/>
</dbReference>
<evidence type="ECO:0000256" key="4">
    <source>
        <dbReference type="ARBA" id="ARBA00023163"/>
    </source>
</evidence>
<dbReference type="OrthoDB" id="435275at2759"/>
<evidence type="ECO:0000256" key="5">
    <source>
        <dbReference type="ARBA" id="ARBA00023242"/>
    </source>
</evidence>
<feature type="compositionally biased region" description="Basic residues" evidence="7">
    <location>
        <begin position="312"/>
        <end position="331"/>
    </location>
</feature>
<comment type="similarity">
    <text evidence="2 6">Belongs to the enhancer of polycomb family.</text>
</comment>
<dbReference type="InterPro" id="IPR024943">
    <property type="entry name" value="Enhancer_polycomb"/>
</dbReference>
<sequence>MSKLSFRARALDASKPMPIYYMDDVPEFQDFTTINRAVPQMPTGMEKEEECEHHLQRAISAQQAYGHTGELVIPTPEVYNVPKNIKDELYPATYKSSRQLIHVQPFSMDQDIPDYDIDSEDEKWLSQQAERLDIRPLQYEEMMDRLEKSSGQQVITLKEAKLLLRDDDDIIIAVYDYWLNKRLRTQHPLIPQVKTEKRDGSTNNNPYVAFRRRTEKMQTRKNRKNDEASYEKMLKLRRDLSRAVTLLELVKRREKTKRELLHLTVEIMEKRYQAQDFSGQLLAEVSAIKHQRQSFIPVNSSQVVIKPETRVTKSKPVKGAPAKKRQYKRKKPDGNSSKMVISNSHGLDLNAGDVASSEEDVLSLSQSDQDDDNDPDGPYAFRRKKNCNYHEPRLEGLGNWPWCSAEEGGSEDKRYRFCLTSIPNSHNRPSCIGFARRRIGRGGRIVFDRAWSPLDDHLSELDNIALSPPNGLSSSNELITEIRTEWKFFRPKTSSASNTESENPDNGNGASNEFSRCRADSSTNKTLTNENPVVDFVKNYLNQEDELFEMQRKQLERLKPDESQSVVVLDSDHSYSSLPTSCFNVAPTPSKPLAQYHLVSAEFCDENDSSNFSVQTTTSAPLLQLLDTSSITSNVGKVALTNGPVVEKGRDGLVNDSSTLERHRKEILGASIESLVNYPQNSIVNSCLPAVPSIDLGGGAASHSSDTIHVINSKTFSTPQSALRFSNIEQNGNEARLKQELFLTKVKVDKVASESSVSMDVT</sequence>
<comment type="subcellular location">
    <subcellularLocation>
        <location evidence="1 6">Nucleus</location>
    </subcellularLocation>
</comment>
<evidence type="ECO:0000256" key="7">
    <source>
        <dbReference type="SAM" id="MobiDB-lite"/>
    </source>
</evidence>
<accession>A0A4Y2DKS3</accession>
<dbReference type="GO" id="GO:0006357">
    <property type="term" value="P:regulation of transcription by RNA polymerase II"/>
    <property type="evidence" value="ECO:0007669"/>
    <property type="project" value="InterPro"/>
</dbReference>
<evidence type="ECO:0000313" key="9">
    <source>
        <dbReference type="EMBL" id="GBM17393.1"/>
    </source>
</evidence>
<evidence type="ECO:0000256" key="1">
    <source>
        <dbReference type="ARBA" id="ARBA00004123"/>
    </source>
</evidence>
<keyword evidence="5 6" id="KW-0539">Nucleus</keyword>
<evidence type="ECO:0000256" key="3">
    <source>
        <dbReference type="ARBA" id="ARBA00023015"/>
    </source>
</evidence>
<dbReference type="GO" id="GO:0035267">
    <property type="term" value="C:NuA4 histone acetyltransferase complex"/>
    <property type="evidence" value="ECO:0007669"/>
    <property type="project" value="InterPro"/>
</dbReference>
<evidence type="ECO:0000313" key="10">
    <source>
        <dbReference type="Proteomes" id="UP000499080"/>
    </source>
</evidence>
<feature type="region of interest" description="Disordered" evidence="7">
    <location>
        <begin position="309"/>
        <end position="380"/>
    </location>
</feature>
<dbReference type="Pfam" id="PF10513">
    <property type="entry name" value="EPL1"/>
    <property type="match status" value="1"/>
</dbReference>
<proteinExistence type="inferred from homology"/>
<keyword evidence="10" id="KW-1185">Reference proteome</keyword>
<evidence type="ECO:0000259" key="8">
    <source>
        <dbReference type="Pfam" id="PF10513"/>
    </source>
</evidence>
<dbReference type="EMBL" id="BGPR01000388">
    <property type="protein sequence ID" value="GBM17393.1"/>
    <property type="molecule type" value="Genomic_DNA"/>
</dbReference>
<name>A0A4Y2DKS3_ARAVE</name>
<protein>
    <recommendedName>
        <fullName evidence="6">Enhancer of polycomb-like protein</fullName>
    </recommendedName>
</protein>
<organism evidence="9 10">
    <name type="scientific">Araneus ventricosus</name>
    <name type="common">Orbweaver spider</name>
    <name type="synonym">Epeira ventricosa</name>
    <dbReference type="NCBI Taxonomy" id="182803"/>
    <lineage>
        <taxon>Eukaryota</taxon>
        <taxon>Metazoa</taxon>
        <taxon>Ecdysozoa</taxon>
        <taxon>Arthropoda</taxon>
        <taxon>Chelicerata</taxon>
        <taxon>Arachnida</taxon>
        <taxon>Araneae</taxon>
        <taxon>Araneomorphae</taxon>
        <taxon>Entelegynae</taxon>
        <taxon>Araneoidea</taxon>
        <taxon>Araneidae</taxon>
        <taxon>Araneus</taxon>
    </lineage>
</organism>
<dbReference type="PANTHER" id="PTHR14898">
    <property type="entry name" value="ENHANCER OF POLYCOMB"/>
    <property type="match status" value="1"/>
</dbReference>
<comment type="caution">
    <text evidence="9">The sequence shown here is derived from an EMBL/GenBank/DDBJ whole genome shotgun (WGS) entry which is preliminary data.</text>
</comment>
<dbReference type="AlphaFoldDB" id="A0A4Y2DKS3"/>
<keyword evidence="3 6" id="KW-0805">Transcription regulation</keyword>
<evidence type="ECO:0000256" key="2">
    <source>
        <dbReference type="ARBA" id="ARBA00008035"/>
    </source>
</evidence>
<dbReference type="InterPro" id="IPR019542">
    <property type="entry name" value="Enhancer_polycomb-like_N"/>
</dbReference>
<reference evidence="9 10" key="1">
    <citation type="journal article" date="2019" name="Sci. Rep.">
        <title>Orb-weaving spider Araneus ventricosus genome elucidates the spidroin gene catalogue.</title>
        <authorList>
            <person name="Kono N."/>
            <person name="Nakamura H."/>
            <person name="Ohtoshi R."/>
            <person name="Moran D.A.P."/>
            <person name="Shinohara A."/>
            <person name="Yoshida Y."/>
            <person name="Fujiwara M."/>
            <person name="Mori M."/>
            <person name="Tomita M."/>
            <person name="Arakawa K."/>
        </authorList>
    </citation>
    <scope>NUCLEOTIDE SEQUENCE [LARGE SCALE GENOMIC DNA]</scope>
</reference>
<evidence type="ECO:0000256" key="6">
    <source>
        <dbReference type="RuleBase" id="RU361124"/>
    </source>
</evidence>
<gene>
    <name evidence="9" type="primary">EPC1</name>
    <name evidence="9" type="ORF">AVEN_119437_1</name>
</gene>
<feature type="domain" description="Enhancer of polycomb-like N-terminal" evidence="8">
    <location>
        <begin position="7"/>
        <end position="148"/>
    </location>
</feature>
<keyword evidence="4 6" id="KW-0804">Transcription</keyword>
<feature type="region of interest" description="Disordered" evidence="7">
    <location>
        <begin position="493"/>
        <end position="528"/>
    </location>
</feature>
<dbReference type="Proteomes" id="UP000499080">
    <property type="component" value="Unassembled WGS sequence"/>
</dbReference>